<dbReference type="InterPro" id="IPR046960">
    <property type="entry name" value="PPR_At4g14850-like_plant"/>
</dbReference>
<dbReference type="GO" id="GO:0009451">
    <property type="term" value="P:RNA modification"/>
    <property type="evidence" value="ECO:0007669"/>
    <property type="project" value="InterPro"/>
</dbReference>
<name>A0A2Z6LXR9_TRISU</name>
<organism evidence="5 6">
    <name type="scientific">Trifolium subterraneum</name>
    <name type="common">Subterranean clover</name>
    <dbReference type="NCBI Taxonomy" id="3900"/>
    <lineage>
        <taxon>Eukaryota</taxon>
        <taxon>Viridiplantae</taxon>
        <taxon>Streptophyta</taxon>
        <taxon>Embryophyta</taxon>
        <taxon>Tracheophyta</taxon>
        <taxon>Spermatophyta</taxon>
        <taxon>Magnoliopsida</taxon>
        <taxon>eudicotyledons</taxon>
        <taxon>Gunneridae</taxon>
        <taxon>Pentapetalae</taxon>
        <taxon>rosids</taxon>
        <taxon>fabids</taxon>
        <taxon>Fabales</taxon>
        <taxon>Fabaceae</taxon>
        <taxon>Papilionoideae</taxon>
        <taxon>50 kb inversion clade</taxon>
        <taxon>NPAAA clade</taxon>
        <taxon>Hologalegina</taxon>
        <taxon>IRL clade</taxon>
        <taxon>Trifolieae</taxon>
        <taxon>Trifolium</taxon>
    </lineage>
</organism>
<evidence type="ECO:0000313" key="5">
    <source>
        <dbReference type="EMBL" id="GAU24674.1"/>
    </source>
</evidence>
<comment type="similarity">
    <text evidence="1">Belongs to the PPR family. PCMP-H subfamily.</text>
</comment>
<keyword evidence="6" id="KW-1185">Reference proteome</keyword>
<evidence type="ECO:0000259" key="4">
    <source>
        <dbReference type="Pfam" id="PF14432"/>
    </source>
</evidence>
<dbReference type="PANTHER" id="PTHR47926">
    <property type="entry name" value="PENTATRICOPEPTIDE REPEAT-CONTAINING PROTEIN"/>
    <property type="match status" value="1"/>
</dbReference>
<dbReference type="Gene3D" id="1.25.40.10">
    <property type="entry name" value="Tetratricopeptide repeat domain"/>
    <property type="match status" value="1"/>
</dbReference>
<gene>
    <name evidence="5" type="ORF">TSUD_322820</name>
</gene>
<keyword evidence="2" id="KW-0677">Repeat</keyword>
<evidence type="ECO:0000256" key="3">
    <source>
        <dbReference type="PROSITE-ProRule" id="PRU00708"/>
    </source>
</evidence>
<feature type="repeat" description="PPR" evidence="3">
    <location>
        <begin position="24"/>
        <end position="58"/>
    </location>
</feature>
<dbReference type="InterPro" id="IPR002885">
    <property type="entry name" value="PPR_rpt"/>
</dbReference>
<dbReference type="Pfam" id="PF14432">
    <property type="entry name" value="DYW_deaminase"/>
    <property type="match status" value="1"/>
</dbReference>
<evidence type="ECO:0000256" key="2">
    <source>
        <dbReference type="ARBA" id="ARBA00022737"/>
    </source>
</evidence>
<dbReference type="AlphaFoldDB" id="A0A2Z6LXR9"/>
<evidence type="ECO:0000256" key="1">
    <source>
        <dbReference type="ARBA" id="ARBA00006643"/>
    </source>
</evidence>
<dbReference type="InterPro" id="IPR011990">
    <property type="entry name" value="TPR-like_helical_dom_sf"/>
</dbReference>
<dbReference type="EMBL" id="DF973295">
    <property type="protein sequence ID" value="GAU24674.1"/>
    <property type="molecule type" value="Genomic_DNA"/>
</dbReference>
<dbReference type="GO" id="GO:0008270">
    <property type="term" value="F:zinc ion binding"/>
    <property type="evidence" value="ECO:0007669"/>
    <property type="project" value="InterPro"/>
</dbReference>
<dbReference type="Pfam" id="PF13041">
    <property type="entry name" value="PPR_2"/>
    <property type="match status" value="1"/>
</dbReference>
<protein>
    <recommendedName>
        <fullName evidence="4">DYW domain-containing protein</fullName>
    </recommendedName>
</protein>
<sequence>MDAYAKCGEIGLSGKVFYGMEENDVCSWNSLISVYAHDGLSEEAFGVFRDMVKRGEVRYNAVTLSAVLLACAHSGALQTGKCIHDQVVKMELEDNVIVVLHDVDEEEKGMVLRVHSEKLAVAFGIMNSVPGTGCVHVGTIGDGN</sequence>
<proteinExistence type="inferred from homology"/>
<dbReference type="OrthoDB" id="1744370at2759"/>
<dbReference type="InterPro" id="IPR032867">
    <property type="entry name" value="DYW_dom"/>
</dbReference>
<accession>A0A2Z6LXR9</accession>
<dbReference type="GO" id="GO:0003723">
    <property type="term" value="F:RNA binding"/>
    <property type="evidence" value="ECO:0007669"/>
    <property type="project" value="InterPro"/>
</dbReference>
<dbReference type="PROSITE" id="PS51375">
    <property type="entry name" value="PPR"/>
    <property type="match status" value="1"/>
</dbReference>
<evidence type="ECO:0000313" key="6">
    <source>
        <dbReference type="Proteomes" id="UP000242715"/>
    </source>
</evidence>
<dbReference type="Proteomes" id="UP000242715">
    <property type="component" value="Unassembled WGS sequence"/>
</dbReference>
<dbReference type="NCBIfam" id="TIGR00756">
    <property type="entry name" value="PPR"/>
    <property type="match status" value="1"/>
</dbReference>
<feature type="domain" description="DYW" evidence="4">
    <location>
        <begin position="95"/>
        <end position="132"/>
    </location>
</feature>
<reference evidence="6" key="1">
    <citation type="journal article" date="2017" name="Front. Plant Sci.">
        <title>Climate Clever Clovers: New Paradigm to Reduce the Environmental Footprint of Ruminants by Breeding Low Methanogenic Forages Utilizing Haplotype Variation.</title>
        <authorList>
            <person name="Kaur P."/>
            <person name="Appels R."/>
            <person name="Bayer P.E."/>
            <person name="Keeble-Gagnere G."/>
            <person name="Wang J."/>
            <person name="Hirakawa H."/>
            <person name="Shirasawa K."/>
            <person name="Vercoe P."/>
            <person name="Stefanova K."/>
            <person name="Durmic Z."/>
            <person name="Nichols P."/>
            <person name="Revell C."/>
            <person name="Isobe S.N."/>
            <person name="Edwards D."/>
            <person name="Erskine W."/>
        </authorList>
    </citation>
    <scope>NUCLEOTIDE SEQUENCE [LARGE SCALE GENOMIC DNA]</scope>
    <source>
        <strain evidence="6">cv. Daliak</strain>
    </source>
</reference>